<evidence type="ECO:0000313" key="5">
    <source>
        <dbReference type="Proteomes" id="UP001055439"/>
    </source>
</evidence>
<keyword evidence="1" id="KW-0862">Zinc</keyword>
<proteinExistence type="predicted"/>
<reference evidence="4" key="1">
    <citation type="submission" date="2022-05" db="EMBL/GenBank/DDBJ databases">
        <title>The Musa troglodytarum L. genome provides insights into the mechanism of non-climacteric behaviour and enrichment of carotenoids.</title>
        <authorList>
            <person name="Wang J."/>
        </authorList>
    </citation>
    <scope>NUCLEOTIDE SEQUENCE</scope>
    <source>
        <tissue evidence="4">Leaf</tissue>
    </source>
</reference>
<protein>
    <submittedName>
        <fullName evidence="4">Zinc finger protein</fullName>
    </submittedName>
</protein>
<feature type="region of interest" description="Disordered" evidence="2">
    <location>
        <begin position="75"/>
        <end position="109"/>
    </location>
</feature>
<feature type="domain" description="C2H2-type" evidence="3">
    <location>
        <begin position="60"/>
        <end position="87"/>
    </location>
</feature>
<dbReference type="PANTHER" id="PTHR46353">
    <property type="entry name" value="ZINC FINGER PROTEIN 5"/>
    <property type="match status" value="1"/>
</dbReference>
<sequence>MSGIHCKSKKGSSIPMKLFGFQVSKQETGPGSDSSSSTTTTATAAAPAGGVGDGGDGRKYECQYCCREFANSQALGGHQNAHKKERQRLKNSAQMQQQQHHLHSGGGLAGTLYPRNPIVSAFTPPPHLLQDPPTAAGARGPTGWVYFSSASPGPPFHVSHGCVFPSAAARVPPVTPACSYAAAAGGDSDGWRVYDESSIAGPTSFARFTVSGPGKMGTDLAGAEDSFELDLQLGLAPTRS</sequence>
<dbReference type="InterPro" id="IPR013087">
    <property type="entry name" value="Znf_C2H2_type"/>
</dbReference>
<keyword evidence="1" id="KW-0479">Metal-binding</keyword>
<keyword evidence="5" id="KW-1185">Reference proteome</keyword>
<dbReference type="PROSITE" id="PS00028">
    <property type="entry name" value="ZINC_FINGER_C2H2_1"/>
    <property type="match status" value="1"/>
</dbReference>
<evidence type="ECO:0000259" key="3">
    <source>
        <dbReference type="PROSITE" id="PS50157"/>
    </source>
</evidence>
<dbReference type="PANTHER" id="PTHR46353:SF9">
    <property type="entry name" value="ZINC FINGER PROTEIN GIS3"/>
    <property type="match status" value="1"/>
</dbReference>
<organism evidence="4 5">
    <name type="scientific">Musa troglodytarum</name>
    <name type="common">fe'i banana</name>
    <dbReference type="NCBI Taxonomy" id="320322"/>
    <lineage>
        <taxon>Eukaryota</taxon>
        <taxon>Viridiplantae</taxon>
        <taxon>Streptophyta</taxon>
        <taxon>Embryophyta</taxon>
        <taxon>Tracheophyta</taxon>
        <taxon>Spermatophyta</taxon>
        <taxon>Magnoliopsida</taxon>
        <taxon>Liliopsida</taxon>
        <taxon>Zingiberales</taxon>
        <taxon>Musaceae</taxon>
        <taxon>Musa</taxon>
    </lineage>
</organism>
<dbReference type="GO" id="GO:0005634">
    <property type="term" value="C:nucleus"/>
    <property type="evidence" value="ECO:0007669"/>
    <property type="project" value="TreeGrafter"/>
</dbReference>
<dbReference type="GO" id="GO:0003700">
    <property type="term" value="F:DNA-binding transcription factor activity"/>
    <property type="evidence" value="ECO:0007669"/>
    <property type="project" value="TreeGrafter"/>
</dbReference>
<dbReference type="InterPro" id="IPR036236">
    <property type="entry name" value="Znf_C2H2_sf"/>
</dbReference>
<dbReference type="EMBL" id="CP097503">
    <property type="protein sequence ID" value="URD77884.1"/>
    <property type="molecule type" value="Genomic_DNA"/>
</dbReference>
<keyword evidence="1" id="KW-0863">Zinc-finger</keyword>
<evidence type="ECO:0000313" key="4">
    <source>
        <dbReference type="EMBL" id="URD77884.1"/>
    </source>
</evidence>
<evidence type="ECO:0000256" key="2">
    <source>
        <dbReference type="SAM" id="MobiDB-lite"/>
    </source>
</evidence>
<dbReference type="Gene3D" id="3.30.160.60">
    <property type="entry name" value="Classic Zinc Finger"/>
    <property type="match status" value="1"/>
</dbReference>
<dbReference type="GO" id="GO:0010090">
    <property type="term" value="P:trichome morphogenesis"/>
    <property type="evidence" value="ECO:0007669"/>
    <property type="project" value="InterPro"/>
</dbReference>
<evidence type="ECO:0000256" key="1">
    <source>
        <dbReference type="PROSITE-ProRule" id="PRU00042"/>
    </source>
</evidence>
<dbReference type="GO" id="GO:0008270">
    <property type="term" value="F:zinc ion binding"/>
    <property type="evidence" value="ECO:0007669"/>
    <property type="project" value="UniProtKB-KW"/>
</dbReference>
<dbReference type="PROSITE" id="PS50157">
    <property type="entry name" value="ZINC_FINGER_C2H2_2"/>
    <property type="match status" value="1"/>
</dbReference>
<feature type="compositionally biased region" description="Low complexity" evidence="2">
    <location>
        <begin position="28"/>
        <end position="48"/>
    </location>
</feature>
<accession>A0A9E7EIC9</accession>
<gene>
    <name evidence="4" type="ORF">MUK42_18253</name>
</gene>
<dbReference type="InterPro" id="IPR044299">
    <property type="entry name" value="GIS3/ZFP5/ZFP6"/>
</dbReference>
<dbReference type="AlphaFoldDB" id="A0A9E7EIC9"/>
<dbReference type="Proteomes" id="UP001055439">
    <property type="component" value="Chromosome 10"/>
</dbReference>
<feature type="compositionally biased region" description="Basic residues" evidence="2">
    <location>
        <begin position="80"/>
        <end position="89"/>
    </location>
</feature>
<dbReference type="OrthoDB" id="772256at2759"/>
<dbReference type="GO" id="GO:0009740">
    <property type="term" value="P:gibberellic acid mediated signaling pathway"/>
    <property type="evidence" value="ECO:0007669"/>
    <property type="project" value="TreeGrafter"/>
</dbReference>
<dbReference type="SUPFAM" id="SSF57667">
    <property type="entry name" value="beta-beta-alpha zinc fingers"/>
    <property type="match status" value="1"/>
</dbReference>
<name>A0A9E7EIC9_9LILI</name>
<feature type="region of interest" description="Disordered" evidence="2">
    <location>
        <begin position="24"/>
        <end position="53"/>
    </location>
</feature>
<dbReference type="GO" id="GO:0009736">
    <property type="term" value="P:cytokinin-activated signaling pathway"/>
    <property type="evidence" value="ECO:0007669"/>
    <property type="project" value="TreeGrafter"/>
</dbReference>
<dbReference type="GO" id="GO:0000976">
    <property type="term" value="F:transcription cis-regulatory region binding"/>
    <property type="evidence" value="ECO:0007669"/>
    <property type="project" value="TreeGrafter"/>
</dbReference>